<dbReference type="InParanoid" id="A0A0G4H1U7"/>
<dbReference type="InterPro" id="IPR019775">
    <property type="entry name" value="WD40_repeat_CS"/>
</dbReference>
<dbReference type="GO" id="GO:0005737">
    <property type="term" value="C:cytoplasm"/>
    <property type="evidence" value="ECO:0007669"/>
    <property type="project" value="UniProtKB-SubCell"/>
</dbReference>
<dbReference type="Pfam" id="PF00400">
    <property type="entry name" value="WD40"/>
    <property type="match status" value="5"/>
</dbReference>
<feature type="compositionally biased region" description="Low complexity" evidence="6">
    <location>
        <begin position="483"/>
        <end position="516"/>
    </location>
</feature>
<dbReference type="GO" id="GO:0043130">
    <property type="term" value="F:ubiquitin binding"/>
    <property type="evidence" value="ECO:0007669"/>
    <property type="project" value="TreeGrafter"/>
</dbReference>
<feature type="repeat" description="WD" evidence="5">
    <location>
        <begin position="235"/>
        <end position="270"/>
    </location>
</feature>
<dbReference type="OMA" id="CCLRFYL"/>
<dbReference type="Pfam" id="PF08324">
    <property type="entry name" value="PUL"/>
    <property type="match status" value="1"/>
</dbReference>
<evidence type="ECO:0000256" key="4">
    <source>
        <dbReference type="ARBA" id="ARBA00022737"/>
    </source>
</evidence>
<accession>A0A0G4H1U7</accession>
<dbReference type="VEuPathDB" id="CryptoDB:Vbra_19314"/>
<dbReference type="PROSITE" id="PS50082">
    <property type="entry name" value="WD_REPEATS_2"/>
    <property type="match status" value="3"/>
</dbReference>
<dbReference type="InterPro" id="IPR016024">
    <property type="entry name" value="ARM-type_fold"/>
</dbReference>
<evidence type="ECO:0000256" key="1">
    <source>
        <dbReference type="ARBA" id="ARBA00004496"/>
    </source>
</evidence>
<dbReference type="Gene3D" id="3.10.20.870">
    <property type="entry name" value="PFU (PLAA family ubiquitin binding), C-terminal domain"/>
    <property type="match status" value="1"/>
</dbReference>
<dbReference type="AlphaFoldDB" id="A0A0G4H1U7"/>
<proteinExistence type="predicted"/>
<dbReference type="InterPro" id="IPR036322">
    <property type="entry name" value="WD40_repeat_dom_sf"/>
</dbReference>
<dbReference type="GO" id="GO:0043161">
    <property type="term" value="P:proteasome-mediated ubiquitin-dependent protein catabolic process"/>
    <property type="evidence" value="ECO:0007669"/>
    <property type="project" value="TreeGrafter"/>
</dbReference>
<evidence type="ECO:0000256" key="6">
    <source>
        <dbReference type="SAM" id="MobiDB-lite"/>
    </source>
</evidence>
<feature type="region of interest" description="Disordered" evidence="6">
    <location>
        <begin position="483"/>
        <end position="531"/>
    </location>
</feature>
<dbReference type="Proteomes" id="UP000041254">
    <property type="component" value="Unassembled WGS sequence"/>
</dbReference>
<dbReference type="InterPro" id="IPR001680">
    <property type="entry name" value="WD40_rpt"/>
</dbReference>
<feature type="domain" description="PFU" evidence="7">
    <location>
        <begin position="377"/>
        <end position="490"/>
    </location>
</feature>
<organism evidence="9 10">
    <name type="scientific">Vitrella brassicaformis (strain CCMP3155)</name>
    <dbReference type="NCBI Taxonomy" id="1169540"/>
    <lineage>
        <taxon>Eukaryota</taxon>
        <taxon>Sar</taxon>
        <taxon>Alveolata</taxon>
        <taxon>Colpodellida</taxon>
        <taxon>Vitrellaceae</taxon>
        <taxon>Vitrella</taxon>
    </lineage>
</organism>
<protein>
    <recommendedName>
        <fullName evidence="11">PUL domain-containing protein</fullName>
    </recommendedName>
</protein>
<sequence>MDVEELKDFVLSQQLVGHQKAVRCVCVLRDGRLVTGDLDGNVILWRRAEVDHRFHHERSFTHHTNFVYAVCGSEITAGGGVFFYTGGYDKRVCRVSVDGTVVNQYKGHDKAVNSLVEFGGGTRLVSGSWDGTAKVWNVETEACEYTMPGHTHAVCVAILPNGEMVTGSQDKAIRFWQDGRLVRTIEGAHEDIVRAFTVIKQDPSAAHALPFAFLSASNDCHIKAWGLDGTQLGDYVDHTAFIFDVKASSVHVGRVFSGGDDKLLKVWDVRLTGEPAQQSILHAGTVWQVCELPNGDVVSCCEDGVVRVWTTHTHRMASEDERELQKKLAHDSAAEEMEKRATPAEFGDLRDVSEINSVRGSRVGQTGLFKEGNLVVAYQWTGSKWERIGEVVGKDKDQQPQGAGGSTISVGDRMYEGDQYFPAGQYDAIWPVEIGSGGSKARLPFRIGDNPLVVAEKFIAREGLGKQAVEQVASFIRQHAATLQPAPRAPPTQTQPTSAAPPSAAAASSAAPTSQAHKPMSNGTKPASKHTKHFPIQQGLIFKTSNVDAMHKKLVEFDEQLPEGHEGKMTDIEKVYLREAMARFKHAKFLDQEFRNCEMDLFFKKFPHWPLDKHFPVMDLWRAYSLHPQSTDMHKGSDEGWHLIVHAMKTAKADPNGNAGVFALRYMANLFHFPTNKYVMMRRRQQVLDGLADAELAASTNKNVRIAFATILCNYAELFQERPDPEGEQQLVSLIGEHLSNETDPESFYRSCVALGSCLVKDASLGPWCRDLEIGVSLTQKSSPFPASEQRCRDIAADILKLIPPP</sequence>
<dbReference type="CDD" id="cd00200">
    <property type="entry name" value="WD40"/>
    <property type="match status" value="1"/>
</dbReference>
<evidence type="ECO:0000256" key="2">
    <source>
        <dbReference type="ARBA" id="ARBA00022490"/>
    </source>
</evidence>
<dbReference type="PROSITE" id="PS51394">
    <property type="entry name" value="PFU"/>
    <property type="match status" value="1"/>
</dbReference>
<dbReference type="PANTHER" id="PTHR19849">
    <property type="entry name" value="PHOSPHOLIPASE A-2-ACTIVATING PROTEIN"/>
    <property type="match status" value="1"/>
</dbReference>
<keyword evidence="10" id="KW-1185">Reference proteome</keyword>
<keyword evidence="3 5" id="KW-0853">WD repeat</keyword>
<feature type="domain" description="PUL" evidence="8">
    <location>
        <begin position="532"/>
        <end position="802"/>
    </location>
</feature>
<evidence type="ECO:0000259" key="8">
    <source>
        <dbReference type="PROSITE" id="PS51396"/>
    </source>
</evidence>
<dbReference type="InterPro" id="IPR011989">
    <property type="entry name" value="ARM-like"/>
</dbReference>
<dbReference type="Gene3D" id="2.130.10.10">
    <property type="entry name" value="YVTN repeat-like/Quinoprotein amine dehydrogenase"/>
    <property type="match status" value="1"/>
</dbReference>
<evidence type="ECO:0000256" key="3">
    <source>
        <dbReference type="ARBA" id="ARBA00022574"/>
    </source>
</evidence>
<evidence type="ECO:0000313" key="9">
    <source>
        <dbReference type="EMBL" id="CEM37601.1"/>
    </source>
</evidence>
<gene>
    <name evidence="9" type="ORF">Vbra_19314</name>
</gene>
<dbReference type="GO" id="GO:0005634">
    <property type="term" value="C:nucleus"/>
    <property type="evidence" value="ECO:0007669"/>
    <property type="project" value="TreeGrafter"/>
</dbReference>
<feature type="repeat" description="WD" evidence="5">
    <location>
        <begin position="105"/>
        <end position="146"/>
    </location>
</feature>
<dbReference type="PRINTS" id="PR00320">
    <property type="entry name" value="GPROTEINBRPT"/>
</dbReference>
<dbReference type="FunCoup" id="A0A0G4H1U7">
    <property type="interactions" value="295"/>
</dbReference>
<dbReference type="InterPro" id="IPR013535">
    <property type="entry name" value="PUL_dom"/>
</dbReference>
<dbReference type="SUPFAM" id="SSF50978">
    <property type="entry name" value="WD40 repeat-like"/>
    <property type="match status" value="1"/>
</dbReference>
<evidence type="ECO:0000313" key="10">
    <source>
        <dbReference type="Proteomes" id="UP000041254"/>
    </source>
</evidence>
<comment type="subcellular location">
    <subcellularLocation>
        <location evidence="1">Cytoplasm</location>
    </subcellularLocation>
</comment>
<dbReference type="InterPro" id="IPR015943">
    <property type="entry name" value="WD40/YVTN_repeat-like_dom_sf"/>
</dbReference>
<dbReference type="Gene3D" id="1.25.10.10">
    <property type="entry name" value="Leucine-rich Repeat Variant"/>
    <property type="match status" value="1"/>
</dbReference>
<feature type="repeat" description="WD" evidence="5">
    <location>
        <begin position="15"/>
        <end position="45"/>
    </location>
</feature>
<dbReference type="SMART" id="SM00320">
    <property type="entry name" value="WD40"/>
    <property type="match status" value="7"/>
</dbReference>
<keyword evidence="4" id="KW-0677">Repeat</keyword>
<dbReference type="InterPro" id="IPR015155">
    <property type="entry name" value="PFU"/>
</dbReference>
<name>A0A0G4H1U7_VITBC</name>
<evidence type="ECO:0000259" key="7">
    <source>
        <dbReference type="PROSITE" id="PS51394"/>
    </source>
</evidence>
<evidence type="ECO:0000256" key="5">
    <source>
        <dbReference type="PROSITE-ProRule" id="PRU00221"/>
    </source>
</evidence>
<dbReference type="OrthoDB" id="538223at2759"/>
<dbReference type="PhylomeDB" id="A0A0G4H1U7"/>
<dbReference type="InterPro" id="IPR038122">
    <property type="entry name" value="PFU_sf"/>
</dbReference>
<reference evidence="9 10" key="1">
    <citation type="submission" date="2014-11" db="EMBL/GenBank/DDBJ databases">
        <authorList>
            <person name="Zhu J."/>
            <person name="Qi W."/>
            <person name="Song R."/>
        </authorList>
    </citation>
    <scope>NUCLEOTIDE SEQUENCE [LARGE SCALE GENOMIC DNA]</scope>
</reference>
<dbReference type="PROSITE" id="PS51396">
    <property type="entry name" value="PUL"/>
    <property type="match status" value="1"/>
</dbReference>
<dbReference type="PROSITE" id="PS50294">
    <property type="entry name" value="WD_REPEATS_REGION"/>
    <property type="match status" value="1"/>
</dbReference>
<dbReference type="GO" id="GO:0010992">
    <property type="term" value="P:ubiquitin recycling"/>
    <property type="evidence" value="ECO:0007669"/>
    <property type="project" value="TreeGrafter"/>
</dbReference>
<dbReference type="Pfam" id="PF09070">
    <property type="entry name" value="PFU"/>
    <property type="match status" value="1"/>
</dbReference>
<dbReference type="PROSITE" id="PS00678">
    <property type="entry name" value="WD_REPEATS_1"/>
    <property type="match status" value="2"/>
</dbReference>
<dbReference type="SUPFAM" id="SSF48371">
    <property type="entry name" value="ARM repeat"/>
    <property type="match status" value="1"/>
</dbReference>
<dbReference type="InterPro" id="IPR020472">
    <property type="entry name" value="WD40_PAC1"/>
</dbReference>
<keyword evidence="2" id="KW-0963">Cytoplasm</keyword>
<dbReference type="PANTHER" id="PTHR19849:SF0">
    <property type="entry name" value="PHOSPHOLIPASE A-2-ACTIVATING PROTEIN"/>
    <property type="match status" value="1"/>
</dbReference>
<dbReference type="EMBL" id="CDMY01000947">
    <property type="protein sequence ID" value="CEM37601.1"/>
    <property type="molecule type" value="Genomic_DNA"/>
</dbReference>
<evidence type="ECO:0008006" key="11">
    <source>
        <dbReference type="Google" id="ProtNLM"/>
    </source>
</evidence>
<dbReference type="STRING" id="1169540.A0A0G4H1U7"/>